<evidence type="ECO:0000256" key="7">
    <source>
        <dbReference type="PROSITE-ProRule" id="PRU00423"/>
    </source>
</evidence>
<dbReference type="GO" id="GO:0008982">
    <property type="term" value="F:protein-N(PI)-phosphohistidine-sugar phosphotransferase activity"/>
    <property type="evidence" value="ECO:0007669"/>
    <property type="project" value="InterPro"/>
</dbReference>
<accession>A0A5R9BZS7</accession>
<keyword evidence="2" id="KW-0597">Phosphoprotein</keyword>
<protein>
    <submittedName>
        <fullName evidence="10">PTS sugar transporter subunit IIB</fullName>
    </submittedName>
</protein>
<dbReference type="STRING" id="191770.SAMN04488013_11133"/>
<evidence type="ECO:0000256" key="2">
    <source>
        <dbReference type="ARBA" id="ARBA00022553"/>
    </source>
</evidence>
<evidence type="ECO:0000259" key="9">
    <source>
        <dbReference type="PROSITE" id="PS51100"/>
    </source>
</evidence>
<dbReference type="SUPFAM" id="SSF52794">
    <property type="entry name" value="PTS system IIB component-like"/>
    <property type="match status" value="1"/>
</dbReference>
<feature type="domain" description="PTS EIIB type-3" evidence="9">
    <location>
        <begin position="8"/>
        <end position="109"/>
    </location>
</feature>
<evidence type="ECO:0000256" key="8">
    <source>
        <dbReference type="SAM" id="SignalP"/>
    </source>
</evidence>
<evidence type="ECO:0000256" key="3">
    <source>
        <dbReference type="ARBA" id="ARBA00022597"/>
    </source>
</evidence>
<dbReference type="PROSITE" id="PS51100">
    <property type="entry name" value="PTS_EIIB_TYPE_3"/>
    <property type="match status" value="1"/>
</dbReference>
<keyword evidence="4" id="KW-0808">Transferase</keyword>
<feature type="signal peptide" evidence="8">
    <location>
        <begin position="1"/>
        <end position="31"/>
    </location>
</feature>
<comment type="caution">
    <text evidence="10">The sequence shown here is derived from an EMBL/GenBank/DDBJ whole genome shotgun (WGS) entry which is preliminary data.</text>
</comment>
<evidence type="ECO:0000256" key="4">
    <source>
        <dbReference type="ARBA" id="ARBA00022679"/>
    </source>
</evidence>
<name>A0A5R9BZS7_9LACT</name>
<dbReference type="PANTHER" id="PTHR34581">
    <property type="entry name" value="PTS SYSTEM N,N'-DIACETYLCHITOBIOSE-SPECIFIC EIIB COMPONENT"/>
    <property type="match status" value="1"/>
</dbReference>
<dbReference type="InterPro" id="IPR051819">
    <property type="entry name" value="PTS_sugar-specific_EIIB"/>
</dbReference>
<dbReference type="InterPro" id="IPR013012">
    <property type="entry name" value="PTS_EIIB_3"/>
</dbReference>
<dbReference type="CDD" id="cd05564">
    <property type="entry name" value="PTS_IIB_chitobiose_lichenan"/>
    <property type="match status" value="1"/>
</dbReference>
<gene>
    <name evidence="10" type="ORF">FEZ48_11775</name>
</gene>
<dbReference type="Proteomes" id="UP000307201">
    <property type="component" value="Unassembled WGS sequence"/>
</dbReference>
<dbReference type="GO" id="GO:0009401">
    <property type="term" value="P:phosphoenolpyruvate-dependent sugar phosphotransferase system"/>
    <property type="evidence" value="ECO:0007669"/>
    <property type="project" value="UniProtKB-KW"/>
</dbReference>
<dbReference type="InterPro" id="IPR036095">
    <property type="entry name" value="PTS_EIIB-like_sf"/>
</dbReference>
<dbReference type="GO" id="GO:0016301">
    <property type="term" value="F:kinase activity"/>
    <property type="evidence" value="ECO:0007669"/>
    <property type="project" value="UniProtKB-KW"/>
</dbReference>
<keyword evidence="6" id="KW-0418">Kinase</keyword>
<dbReference type="InterPro" id="IPR003501">
    <property type="entry name" value="PTS_EIIB_2/3"/>
</dbReference>
<keyword evidence="3 10" id="KW-0762">Sugar transport</keyword>
<dbReference type="Pfam" id="PF02302">
    <property type="entry name" value="PTS_IIB"/>
    <property type="match status" value="1"/>
</dbReference>
<evidence type="ECO:0000313" key="11">
    <source>
        <dbReference type="Proteomes" id="UP000307201"/>
    </source>
</evidence>
<organism evidence="10 11">
    <name type="scientific">Marinilactibacillus psychrotolerans</name>
    <dbReference type="NCBI Taxonomy" id="191770"/>
    <lineage>
        <taxon>Bacteria</taxon>
        <taxon>Bacillati</taxon>
        <taxon>Bacillota</taxon>
        <taxon>Bacilli</taxon>
        <taxon>Lactobacillales</taxon>
        <taxon>Carnobacteriaceae</taxon>
        <taxon>Marinilactibacillus</taxon>
    </lineage>
</organism>
<evidence type="ECO:0000256" key="6">
    <source>
        <dbReference type="ARBA" id="ARBA00022777"/>
    </source>
</evidence>
<dbReference type="PANTHER" id="PTHR34581:SF2">
    <property type="entry name" value="PTS SYSTEM N,N'-DIACETYLCHITOBIOSE-SPECIFIC EIIB COMPONENT"/>
    <property type="match status" value="1"/>
</dbReference>
<feature type="chain" id="PRO_5024315831" evidence="8">
    <location>
        <begin position="32"/>
        <end position="109"/>
    </location>
</feature>
<evidence type="ECO:0000256" key="5">
    <source>
        <dbReference type="ARBA" id="ARBA00022683"/>
    </source>
</evidence>
<evidence type="ECO:0000313" key="10">
    <source>
        <dbReference type="EMBL" id="TLQ05901.1"/>
    </source>
</evidence>
<keyword evidence="5" id="KW-0598">Phosphotransferase system</keyword>
<dbReference type="Gene3D" id="3.40.50.2300">
    <property type="match status" value="1"/>
</dbReference>
<keyword evidence="8" id="KW-0732">Signal</keyword>
<evidence type="ECO:0000256" key="1">
    <source>
        <dbReference type="ARBA" id="ARBA00022448"/>
    </source>
</evidence>
<keyword evidence="1" id="KW-0813">Transport</keyword>
<proteinExistence type="predicted"/>
<feature type="modified residue" description="Phosphocysteine; by EIIA" evidence="7">
    <location>
        <position position="15"/>
    </location>
</feature>
<dbReference type="EMBL" id="VBTE01000046">
    <property type="protein sequence ID" value="TLQ05901.1"/>
    <property type="molecule type" value="Genomic_DNA"/>
</dbReference>
<dbReference type="OrthoDB" id="9808134at2"/>
<reference evidence="10 11" key="1">
    <citation type="submission" date="2019-05" db="EMBL/GenBank/DDBJ databases">
        <title>The metagenome of a microbial culture collection derived from dairy environment covers the genomic content of the human microbiome.</title>
        <authorList>
            <person name="Roder T."/>
            <person name="Wuthrich D."/>
            <person name="Sattari Z."/>
            <person name="Von Ah U."/>
            <person name="Bar C."/>
            <person name="Ronchi F."/>
            <person name="Macpherson A.J."/>
            <person name="Ganal-Vonarburg S.C."/>
            <person name="Bruggmann R."/>
            <person name="Vergeres G."/>
        </authorList>
    </citation>
    <scope>NUCLEOTIDE SEQUENCE [LARGE SCALE GENOMIC DNA]</scope>
    <source>
        <strain evidence="10 11">FAM 24235</strain>
    </source>
</reference>
<sequence length="109" mass="12100">MTKERCLMKTIMLVCAAGVSTGMLVSNMQKAAKEKDVETDIFAVSPNEADGYLSTKEIDIVLLGPQVKFLKDQLKEKISSKNIPIEIIDMRDFEHMDGAAILDRALKLV</sequence>
<dbReference type="AlphaFoldDB" id="A0A5R9BZS7"/>